<evidence type="ECO:0000313" key="5">
    <source>
        <dbReference type="Proteomes" id="UP000734854"/>
    </source>
</evidence>
<keyword evidence="5" id="KW-1185">Reference proteome</keyword>
<gene>
    <name evidence="4" type="ORF">ZIOFF_038728</name>
</gene>
<protein>
    <recommendedName>
        <fullName evidence="3">HHO5-like N-terminal domain-containing protein</fullName>
    </recommendedName>
</protein>
<dbReference type="InterPro" id="IPR058673">
    <property type="entry name" value="HHO5-like_N"/>
</dbReference>
<evidence type="ECO:0000313" key="4">
    <source>
        <dbReference type="EMBL" id="KAG6498972.1"/>
    </source>
</evidence>
<dbReference type="EMBL" id="JACMSC010000011">
    <property type="protein sequence ID" value="KAG6498972.1"/>
    <property type="molecule type" value="Genomic_DNA"/>
</dbReference>
<dbReference type="PANTHER" id="PTHR31003:SF3">
    <property type="entry name" value="HOMEODOMAIN-LIKE SUPERFAMILY PROTEIN-RELATED"/>
    <property type="match status" value="1"/>
</dbReference>
<proteinExistence type="predicted"/>
<comment type="caution">
    <text evidence="4">The sequence shown here is derived from an EMBL/GenBank/DDBJ whole genome shotgun (WGS) entry which is preliminary data.</text>
</comment>
<dbReference type="Proteomes" id="UP000734854">
    <property type="component" value="Unassembled WGS sequence"/>
</dbReference>
<evidence type="ECO:0000256" key="2">
    <source>
        <dbReference type="ARBA" id="ARBA00023125"/>
    </source>
</evidence>
<keyword evidence="2" id="KW-0238">DNA-binding</keyword>
<dbReference type="GO" id="GO:0005634">
    <property type="term" value="C:nucleus"/>
    <property type="evidence" value="ECO:0007669"/>
    <property type="project" value="UniProtKB-SubCell"/>
</dbReference>
<dbReference type="AlphaFoldDB" id="A0A8J5KZN7"/>
<dbReference type="Pfam" id="PF26575">
    <property type="entry name" value="HHO5_N"/>
    <property type="match status" value="1"/>
</dbReference>
<sequence>MRSELTLYPMRAVAVGFVKKAVTESRARGRQVSRLEESIKSLEEEKRKIEVFKRELPLCMRLVYEVMGELKREIDRFRPEGFGRVFQEFTPIKGKINESSSDFRDKKNWTSSFQLWICEESEDTKNMTR</sequence>
<evidence type="ECO:0000256" key="1">
    <source>
        <dbReference type="ARBA" id="ARBA00004123"/>
    </source>
</evidence>
<organism evidence="4 5">
    <name type="scientific">Zingiber officinale</name>
    <name type="common">Ginger</name>
    <name type="synonym">Amomum zingiber</name>
    <dbReference type="NCBI Taxonomy" id="94328"/>
    <lineage>
        <taxon>Eukaryota</taxon>
        <taxon>Viridiplantae</taxon>
        <taxon>Streptophyta</taxon>
        <taxon>Embryophyta</taxon>
        <taxon>Tracheophyta</taxon>
        <taxon>Spermatophyta</taxon>
        <taxon>Magnoliopsida</taxon>
        <taxon>Liliopsida</taxon>
        <taxon>Zingiberales</taxon>
        <taxon>Zingiberaceae</taxon>
        <taxon>Zingiber</taxon>
    </lineage>
</organism>
<dbReference type="PANTHER" id="PTHR31003">
    <property type="entry name" value="MYB FAMILY TRANSCRIPTION FACTOR"/>
    <property type="match status" value="1"/>
</dbReference>
<evidence type="ECO:0000259" key="3">
    <source>
        <dbReference type="Pfam" id="PF26575"/>
    </source>
</evidence>
<comment type="subcellular location">
    <subcellularLocation>
        <location evidence="1">Nucleus</location>
    </subcellularLocation>
</comment>
<name>A0A8J5KZN7_ZINOF</name>
<feature type="domain" description="HHO5-like N-terminal" evidence="3">
    <location>
        <begin position="17"/>
        <end position="74"/>
    </location>
</feature>
<dbReference type="GO" id="GO:0003677">
    <property type="term" value="F:DNA binding"/>
    <property type="evidence" value="ECO:0007669"/>
    <property type="project" value="UniProtKB-KW"/>
</dbReference>
<dbReference type="InterPro" id="IPR044787">
    <property type="entry name" value="HHO5-like"/>
</dbReference>
<dbReference type="GO" id="GO:0003700">
    <property type="term" value="F:DNA-binding transcription factor activity"/>
    <property type="evidence" value="ECO:0007669"/>
    <property type="project" value="InterPro"/>
</dbReference>
<accession>A0A8J5KZN7</accession>
<reference evidence="4 5" key="1">
    <citation type="submission" date="2020-08" db="EMBL/GenBank/DDBJ databases">
        <title>Plant Genome Project.</title>
        <authorList>
            <person name="Zhang R.-G."/>
        </authorList>
    </citation>
    <scope>NUCLEOTIDE SEQUENCE [LARGE SCALE GENOMIC DNA]</scope>
    <source>
        <tissue evidence="4">Rhizome</tissue>
    </source>
</reference>